<gene>
    <name evidence="3" type="ORF">EUU22_08745</name>
</gene>
<dbReference type="Proteomes" id="UP000291088">
    <property type="component" value="Unassembled WGS sequence"/>
</dbReference>
<dbReference type="InterPro" id="IPR013094">
    <property type="entry name" value="AB_hydrolase_3"/>
</dbReference>
<dbReference type="AlphaFoldDB" id="A0A4Q2TBB4"/>
<sequence length="263" mass="28279">MSAHWQEIAFDPSEATSVRIYDRGAHAREPSIVLYLAGGAFQRRAAPAEEAPAARALAAAGAIVMEVDLGGWQENTFPGALDRAFAVLTGIRKCRRQYGSSKSTLFIAGDEAGGNVAAGLALKARDQMSGAVRGQILLSPMIDPLMASGSIRDADRIGMRGRWSEGWSRYLHSARYLMHPYAAPCLCSRLTGVAPALLMTAEDDPLRDEVSAYSKRLSAAGVRVHLKVLPSGSGWTGIYRNEEGAWLDAVRDAFAAFSDEVTH</sequence>
<reference evidence="3 4" key="1">
    <citation type="submission" date="2019-01" db="EMBL/GenBank/DDBJ databases">
        <authorList>
            <person name="Deng T."/>
        </authorList>
    </citation>
    <scope>NUCLEOTIDE SEQUENCE [LARGE SCALE GENOMIC DNA]</scope>
    <source>
        <strain evidence="3 4">F8825</strain>
    </source>
</reference>
<evidence type="ECO:0000259" key="2">
    <source>
        <dbReference type="Pfam" id="PF07859"/>
    </source>
</evidence>
<comment type="caution">
    <text evidence="3">The sequence shown here is derived from an EMBL/GenBank/DDBJ whole genome shotgun (WGS) entry which is preliminary data.</text>
</comment>
<evidence type="ECO:0000313" key="3">
    <source>
        <dbReference type="EMBL" id="RYC15698.1"/>
    </source>
</evidence>
<proteinExistence type="predicted"/>
<dbReference type="PANTHER" id="PTHR48081:SF8">
    <property type="entry name" value="ALPHA_BETA HYDROLASE FOLD-3 DOMAIN-CONTAINING PROTEIN-RELATED"/>
    <property type="match status" value="1"/>
</dbReference>
<dbReference type="Pfam" id="PF07859">
    <property type="entry name" value="Abhydrolase_3"/>
    <property type="match status" value="1"/>
</dbReference>
<dbReference type="RefSeq" id="WP_112691669.1">
    <property type="nucleotide sequence ID" value="NZ_SDVB01000191.1"/>
</dbReference>
<accession>A0A4Q2TBB4</accession>
<dbReference type="SUPFAM" id="SSF53474">
    <property type="entry name" value="alpha/beta-Hydrolases"/>
    <property type="match status" value="1"/>
</dbReference>
<dbReference type="InterPro" id="IPR050300">
    <property type="entry name" value="GDXG_lipolytic_enzyme"/>
</dbReference>
<feature type="domain" description="Alpha/beta hydrolase fold-3" evidence="2">
    <location>
        <begin position="33"/>
        <end position="230"/>
    </location>
</feature>
<name>A0A4Q2TBB4_9HYPH</name>
<evidence type="ECO:0000256" key="1">
    <source>
        <dbReference type="ARBA" id="ARBA00022801"/>
    </source>
</evidence>
<evidence type="ECO:0000313" key="4">
    <source>
        <dbReference type="Proteomes" id="UP000291088"/>
    </source>
</evidence>
<dbReference type="InterPro" id="IPR029058">
    <property type="entry name" value="AB_hydrolase_fold"/>
</dbReference>
<protein>
    <submittedName>
        <fullName evidence="3">Alpha/beta hydrolase</fullName>
    </submittedName>
</protein>
<dbReference type="PANTHER" id="PTHR48081">
    <property type="entry name" value="AB HYDROLASE SUPERFAMILY PROTEIN C4A8.06C"/>
    <property type="match status" value="1"/>
</dbReference>
<keyword evidence="4" id="KW-1185">Reference proteome</keyword>
<dbReference type="EMBL" id="SDVB01000191">
    <property type="protein sequence ID" value="RYC15698.1"/>
    <property type="molecule type" value="Genomic_DNA"/>
</dbReference>
<dbReference type="Gene3D" id="3.40.50.1820">
    <property type="entry name" value="alpha/beta hydrolase"/>
    <property type="match status" value="1"/>
</dbReference>
<organism evidence="3 4">
    <name type="scientific">Ciceribacter ferrooxidans</name>
    <dbReference type="NCBI Taxonomy" id="2509717"/>
    <lineage>
        <taxon>Bacteria</taxon>
        <taxon>Pseudomonadati</taxon>
        <taxon>Pseudomonadota</taxon>
        <taxon>Alphaproteobacteria</taxon>
        <taxon>Hyphomicrobiales</taxon>
        <taxon>Rhizobiaceae</taxon>
        <taxon>Ciceribacter</taxon>
    </lineage>
</organism>
<dbReference type="OrthoDB" id="9806180at2"/>
<keyword evidence="1 3" id="KW-0378">Hydrolase</keyword>
<dbReference type="GO" id="GO:0016787">
    <property type="term" value="F:hydrolase activity"/>
    <property type="evidence" value="ECO:0007669"/>
    <property type="project" value="UniProtKB-KW"/>
</dbReference>